<evidence type="ECO:0000313" key="6">
    <source>
        <dbReference type="EMBL" id="CAF1564926.1"/>
    </source>
</evidence>
<dbReference type="Proteomes" id="UP000681722">
    <property type="component" value="Unassembled WGS sequence"/>
</dbReference>
<evidence type="ECO:0000256" key="1">
    <source>
        <dbReference type="ARBA" id="ARBA00022737"/>
    </source>
</evidence>
<sequence>MTAANLPPITWHIGDYEIESLCSAKDKYSIERLFSAVESHDVTVVKTFTNEQLRNLCRIRRLFHSEWSAPAEEKQTAYQRACFLGYTDIVQCMLEAGIRVDQEFTPVFHGVSASGGTRDIQRSAFMFACHSGSVTTIRALLQAVSSDYAEHYKCRNRIATCSSSFAKQYLIPQGSWVEESLNKCSLDQSSSIANSFELVFPIHFAIAQDNLEMARQIVTSSNNELDTHNSWKPVQHGGFTPLHIACLFNRSVAMVELLLSLGEGGGNPLLQTSNEGMFADQMASDRTLIKYLRPKRFCLTAAMERERLNDLEEMQSGKPYEIFIRPLSGQTLTLTVTGHTTTAELGAYFQNECGIPLERQKLLFKGQPIPTCGEILPLVHYSIKKDSVLGIIWRNPK</sequence>
<keyword evidence="9" id="KW-1185">Reference proteome</keyword>
<dbReference type="EMBL" id="CAJOBA010008973">
    <property type="protein sequence ID" value="CAF3840776.1"/>
    <property type="molecule type" value="Genomic_DNA"/>
</dbReference>
<dbReference type="PROSITE" id="PS50297">
    <property type="entry name" value="ANK_REP_REGION"/>
    <property type="match status" value="1"/>
</dbReference>
<dbReference type="InterPro" id="IPR000626">
    <property type="entry name" value="Ubiquitin-like_dom"/>
</dbReference>
<evidence type="ECO:0000259" key="4">
    <source>
        <dbReference type="PROSITE" id="PS50053"/>
    </source>
</evidence>
<dbReference type="PROSITE" id="PS50053">
    <property type="entry name" value="UBIQUITIN_2"/>
    <property type="match status" value="1"/>
</dbReference>
<evidence type="ECO:0000256" key="3">
    <source>
        <dbReference type="PROSITE-ProRule" id="PRU00023"/>
    </source>
</evidence>
<dbReference type="Proteomes" id="UP000663829">
    <property type="component" value="Unassembled WGS sequence"/>
</dbReference>
<dbReference type="InterPro" id="IPR002110">
    <property type="entry name" value="Ankyrin_rpt"/>
</dbReference>
<dbReference type="SMART" id="SM00248">
    <property type="entry name" value="ANK"/>
    <property type="match status" value="4"/>
</dbReference>
<keyword evidence="1" id="KW-0677">Repeat</keyword>
<dbReference type="Gene3D" id="1.25.40.20">
    <property type="entry name" value="Ankyrin repeat-containing domain"/>
    <property type="match status" value="2"/>
</dbReference>
<proteinExistence type="predicted"/>
<accession>A0A815Y067</accession>
<keyword evidence="2 3" id="KW-0040">ANK repeat</keyword>
<feature type="repeat" description="ANK" evidence="3">
    <location>
        <begin position="237"/>
        <end position="262"/>
    </location>
</feature>
<dbReference type="Proteomes" id="UP000682733">
    <property type="component" value="Unassembled WGS sequence"/>
</dbReference>
<dbReference type="PANTHER" id="PTHR24123">
    <property type="entry name" value="ANKYRIN REPEAT-CONTAINING"/>
    <property type="match status" value="1"/>
</dbReference>
<dbReference type="InterPro" id="IPR029071">
    <property type="entry name" value="Ubiquitin-like_domsf"/>
</dbReference>
<evidence type="ECO:0000313" key="9">
    <source>
        <dbReference type="Proteomes" id="UP000663829"/>
    </source>
</evidence>
<dbReference type="SUPFAM" id="SSF54236">
    <property type="entry name" value="Ubiquitin-like"/>
    <property type="match status" value="1"/>
</dbReference>
<feature type="domain" description="Ubiquitin-like" evidence="4">
    <location>
        <begin position="320"/>
        <end position="397"/>
    </location>
</feature>
<comment type="caution">
    <text evidence="6">The sequence shown here is derived from an EMBL/GenBank/DDBJ whole genome shotgun (WGS) entry which is preliminary data.</text>
</comment>
<dbReference type="InterPro" id="IPR051165">
    <property type="entry name" value="Multifunctional_ANK_Repeat"/>
</dbReference>
<dbReference type="Pfam" id="PF00023">
    <property type="entry name" value="Ank"/>
    <property type="match status" value="1"/>
</dbReference>
<dbReference type="EMBL" id="CAJOBC010094672">
    <property type="protein sequence ID" value="CAF4426939.1"/>
    <property type="molecule type" value="Genomic_DNA"/>
</dbReference>
<dbReference type="EMBL" id="CAJNOK010008957">
    <property type="protein sequence ID" value="CAF1077190.1"/>
    <property type="molecule type" value="Genomic_DNA"/>
</dbReference>
<reference evidence="6" key="1">
    <citation type="submission" date="2021-02" db="EMBL/GenBank/DDBJ databases">
        <authorList>
            <person name="Nowell W R."/>
        </authorList>
    </citation>
    <scope>NUCLEOTIDE SEQUENCE</scope>
</reference>
<evidence type="ECO:0000256" key="2">
    <source>
        <dbReference type="ARBA" id="ARBA00023043"/>
    </source>
</evidence>
<protein>
    <recommendedName>
        <fullName evidence="4">Ubiquitin-like domain-containing protein</fullName>
    </recommendedName>
</protein>
<dbReference type="SUPFAM" id="SSF48403">
    <property type="entry name" value="Ankyrin repeat"/>
    <property type="match status" value="1"/>
</dbReference>
<gene>
    <name evidence="6" type="ORF">GPM918_LOCUS40014</name>
    <name evidence="5" type="ORF">OVA965_LOCUS18186</name>
    <name evidence="8" type="ORF">SRO942_LOCUS40927</name>
    <name evidence="7" type="ORF">TMI583_LOCUS18198</name>
</gene>
<dbReference type="PROSITE" id="PS50088">
    <property type="entry name" value="ANK_REPEAT"/>
    <property type="match status" value="1"/>
</dbReference>
<dbReference type="InterPro" id="IPR036770">
    <property type="entry name" value="Ankyrin_rpt-contain_sf"/>
</dbReference>
<dbReference type="OrthoDB" id="9982562at2759"/>
<dbReference type="Pfam" id="PF00240">
    <property type="entry name" value="ubiquitin"/>
    <property type="match status" value="1"/>
</dbReference>
<evidence type="ECO:0000313" key="5">
    <source>
        <dbReference type="EMBL" id="CAF1077190.1"/>
    </source>
</evidence>
<dbReference type="EMBL" id="CAJNOQ010028890">
    <property type="protein sequence ID" value="CAF1564926.1"/>
    <property type="molecule type" value="Genomic_DNA"/>
</dbReference>
<name>A0A815Y067_9BILA</name>
<evidence type="ECO:0000313" key="7">
    <source>
        <dbReference type="EMBL" id="CAF3840776.1"/>
    </source>
</evidence>
<dbReference type="AlphaFoldDB" id="A0A815Y067"/>
<dbReference type="Proteomes" id="UP000677228">
    <property type="component" value="Unassembled WGS sequence"/>
</dbReference>
<evidence type="ECO:0000313" key="8">
    <source>
        <dbReference type="EMBL" id="CAF4426939.1"/>
    </source>
</evidence>
<organism evidence="6 9">
    <name type="scientific">Didymodactylos carnosus</name>
    <dbReference type="NCBI Taxonomy" id="1234261"/>
    <lineage>
        <taxon>Eukaryota</taxon>
        <taxon>Metazoa</taxon>
        <taxon>Spiralia</taxon>
        <taxon>Gnathifera</taxon>
        <taxon>Rotifera</taxon>
        <taxon>Eurotatoria</taxon>
        <taxon>Bdelloidea</taxon>
        <taxon>Philodinida</taxon>
        <taxon>Philodinidae</taxon>
        <taxon>Didymodactylos</taxon>
    </lineage>
</organism>
<dbReference type="PANTHER" id="PTHR24123:SF33">
    <property type="entry name" value="PROTEIN HOS4"/>
    <property type="match status" value="1"/>
</dbReference>
<dbReference type="Gene3D" id="3.10.20.90">
    <property type="entry name" value="Phosphatidylinositol 3-kinase Catalytic Subunit, Chain A, domain 1"/>
    <property type="match status" value="1"/>
</dbReference>